<dbReference type="Pfam" id="PF02732">
    <property type="entry name" value="ERCC4"/>
    <property type="match status" value="1"/>
</dbReference>
<keyword evidence="5" id="KW-0067">ATP-binding</keyword>
<dbReference type="Gene3D" id="3.40.50.10130">
    <property type="match status" value="1"/>
</dbReference>
<dbReference type="InterPro" id="IPR011335">
    <property type="entry name" value="Restrct_endonuc-II-like"/>
</dbReference>
<dbReference type="EMBL" id="BK015978">
    <property type="protein sequence ID" value="DAF88135.1"/>
    <property type="molecule type" value="Genomic_DNA"/>
</dbReference>
<feature type="domain" description="ERCC4" evidence="4">
    <location>
        <begin position="2"/>
        <end position="90"/>
    </location>
</feature>
<comment type="similarity">
    <text evidence="1">Belongs to the asfivirus EP364R family.</text>
</comment>
<keyword evidence="5" id="KW-0547">Nucleotide-binding</keyword>
<keyword evidence="5" id="KW-0347">Helicase</keyword>
<evidence type="ECO:0000259" key="4">
    <source>
        <dbReference type="SMART" id="SM00891"/>
    </source>
</evidence>
<dbReference type="SMART" id="SM00891">
    <property type="entry name" value="ERCC4"/>
    <property type="match status" value="1"/>
</dbReference>
<dbReference type="GO" id="GO:0004518">
    <property type="term" value="F:nuclease activity"/>
    <property type="evidence" value="ECO:0007669"/>
    <property type="project" value="InterPro"/>
</dbReference>
<comment type="function">
    <text evidence="3">Plays a role in the inhibition of type I interferon signaling pathway. Mechanistically, specifically interacts with 2',3'-cGAMP and cleaves it via its phosphodiesterase activity. In turn, prevents 2',3'-cGAMP interaction with host ER-resident STING1 leading to inhibition of downstream signaling pathway and type I interferon production.</text>
</comment>
<dbReference type="InterPro" id="IPR006166">
    <property type="entry name" value="ERCC4_domain"/>
</dbReference>
<dbReference type="SUPFAM" id="SSF52980">
    <property type="entry name" value="Restriction endonuclease-like"/>
    <property type="match status" value="1"/>
</dbReference>
<evidence type="ECO:0000256" key="2">
    <source>
        <dbReference type="ARBA" id="ARBA00015502"/>
    </source>
</evidence>
<evidence type="ECO:0000256" key="3">
    <source>
        <dbReference type="ARBA" id="ARBA00034463"/>
    </source>
</evidence>
<proteinExistence type="inferred from homology"/>
<evidence type="ECO:0000256" key="1">
    <source>
        <dbReference type="ARBA" id="ARBA00008322"/>
    </source>
</evidence>
<protein>
    <recommendedName>
        <fullName evidence="2">ERCC4 domain-containing protein EP364R</fullName>
    </recommendedName>
</protein>
<accession>A0A8S5U113</accession>
<dbReference type="GO" id="GO:0003677">
    <property type="term" value="F:DNA binding"/>
    <property type="evidence" value="ECO:0007669"/>
    <property type="project" value="InterPro"/>
</dbReference>
<reference evidence="5" key="1">
    <citation type="journal article" date="2021" name="Proc. Natl. Acad. Sci. U.S.A.">
        <title>A Catalog of Tens of Thousands of Viruses from Human Metagenomes Reveals Hidden Associations with Chronic Diseases.</title>
        <authorList>
            <person name="Tisza M.J."/>
            <person name="Buck C.B."/>
        </authorList>
    </citation>
    <scope>NUCLEOTIDE SEQUENCE</scope>
    <source>
        <strain evidence="5">Ctub511</strain>
    </source>
</reference>
<dbReference type="GO" id="GO:0006259">
    <property type="term" value="P:DNA metabolic process"/>
    <property type="evidence" value="ECO:0007669"/>
    <property type="project" value="UniProtKB-ARBA"/>
</dbReference>
<dbReference type="GO" id="GO:0004386">
    <property type="term" value="F:helicase activity"/>
    <property type="evidence" value="ECO:0007669"/>
    <property type="project" value="UniProtKB-KW"/>
</dbReference>
<sequence>MYLLIDSREKPKAINGILNHFAKNNVKYDVTKLYFGDYMDYAKPNRVVDRKQNIAELAMNCTRDHKRFKRELERVKATGSELILLVEQNSYKDGEKIIRVETIEDLMLWTAPRGVVRGEQVYRVLVSWCHKYPLRVEFCHKRETGQRILELLEEQDE</sequence>
<keyword evidence="5" id="KW-0378">Hydrolase</keyword>
<name>A0A8S5U113_9CAUD</name>
<organism evidence="5">
    <name type="scientific">Siphoviridae sp. ctub511</name>
    <dbReference type="NCBI Taxonomy" id="2825714"/>
    <lineage>
        <taxon>Viruses</taxon>
        <taxon>Duplodnaviria</taxon>
        <taxon>Heunggongvirae</taxon>
        <taxon>Uroviricota</taxon>
        <taxon>Caudoviricetes</taxon>
    </lineage>
</organism>
<evidence type="ECO:0000313" key="5">
    <source>
        <dbReference type="EMBL" id="DAF88135.1"/>
    </source>
</evidence>